<proteinExistence type="inferred from homology"/>
<feature type="region of interest" description="Disordered" evidence="4">
    <location>
        <begin position="252"/>
        <end position="272"/>
    </location>
</feature>
<dbReference type="Pfam" id="PF00656">
    <property type="entry name" value="Peptidase_C14"/>
    <property type="match status" value="2"/>
</dbReference>
<keyword evidence="3" id="KW-0788">Thiol protease</keyword>
<feature type="compositionally biased region" description="Basic and acidic residues" evidence="4">
    <location>
        <begin position="375"/>
        <end position="387"/>
    </location>
</feature>
<dbReference type="OrthoDB" id="3223806at2759"/>
<dbReference type="Gene3D" id="3.40.50.12660">
    <property type="match status" value="2"/>
</dbReference>
<dbReference type="PANTHER" id="PTHR48104">
    <property type="entry name" value="METACASPASE-4"/>
    <property type="match status" value="1"/>
</dbReference>
<feature type="compositionally biased region" description="Polar residues" evidence="4">
    <location>
        <begin position="262"/>
        <end position="272"/>
    </location>
</feature>
<dbReference type="GO" id="GO:0004197">
    <property type="term" value="F:cysteine-type endopeptidase activity"/>
    <property type="evidence" value="ECO:0007669"/>
    <property type="project" value="InterPro"/>
</dbReference>
<evidence type="ECO:0000259" key="5">
    <source>
        <dbReference type="Pfam" id="PF00656"/>
    </source>
</evidence>
<dbReference type="PANTHER" id="PTHR48104:SF30">
    <property type="entry name" value="METACASPASE-1"/>
    <property type="match status" value="1"/>
</dbReference>
<keyword evidence="3" id="KW-0645">Protease</keyword>
<gene>
    <name evidence="6" type="ORF">LAESUDRAFT_758878</name>
</gene>
<dbReference type="AlphaFoldDB" id="A0A165EHP8"/>
<evidence type="ECO:0000313" key="6">
    <source>
        <dbReference type="EMBL" id="KZT07071.1"/>
    </source>
</evidence>
<keyword evidence="3" id="KW-0378">Hydrolase</keyword>
<reference evidence="6 7" key="1">
    <citation type="journal article" date="2016" name="Mol. Biol. Evol.">
        <title>Comparative Genomics of Early-Diverging Mushroom-Forming Fungi Provides Insights into the Origins of Lignocellulose Decay Capabilities.</title>
        <authorList>
            <person name="Nagy L.G."/>
            <person name="Riley R."/>
            <person name="Tritt A."/>
            <person name="Adam C."/>
            <person name="Daum C."/>
            <person name="Floudas D."/>
            <person name="Sun H."/>
            <person name="Yadav J.S."/>
            <person name="Pangilinan J."/>
            <person name="Larsson K.H."/>
            <person name="Matsuura K."/>
            <person name="Barry K."/>
            <person name="Labutti K."/>
            <person name="Kuo R."/>
            <person name="Ohm R.A."/>
            <person name="Bhattacharya S.S."/>
            <person name="Shirouzu T."/>
            <person name="Yoshinaga Y."/>
            <person name="Martin F.M."/>
            <person name="Grigoriev I.V."/>
            <person name="Hibbett D.S."/>
        </authorList>
    </citation>
    <scope>NUCLEOTIDE SEQUENCE [LARGE SCALE GENOMIC DNA]</scope>
    <source>
        <strain evidence="6 7">93-53</strain>
    </source>
</reference>
<evidence type="ECO:0000256" key="4">
    <source>
        <dbReference type="SAM" id="MobiDB-lite"/>
    </source>
</evidence>
<sequence>MPFNGPSDQRALHAALSPRKKALLIGINYEGNTQLYGPQQDAKSFADLLIQHFGYDAKNVVIMLDRQDEDKQMVPTEANVLRELNNLVQDARPGDHFVFYYAGHGGQIPCTHLLKDEKDSITSSCYSEVDGQDEVIIAADGLSILDNVLREVLVDRLPPGASLNAIFDACHSGTLLDLDHSECNRRQFDKTYRFRRTPGGTPRTSPVTSTVQLRQRTLSRSPQRSIPRVLSLHSIVEEPSLLQRLGHHPLIESHSERDASDIDTSSDGKTTTQIRMRSTASIIVSIRKMVKSGRLAKGRVIEKVATYSWIGAAATPSIITKSNLESRELDPMATASSSLDRSSSLKERFSMPFRVIKKVKQSIGSKMVSGLARRGSFEEREQEERNSGQRSAVAGVRLSAYIESWTTVSSSSSSAASVTIIPRRSPTRRHSADAILGRAHTALAPVFAMPVMSSRDSLGVSANDGLSLMAAGATLASASFVQAVQKRVKKRCAGRCHDGLLLTKQSAVHVEVVSFSACADGQLSWEGPRGTSMTQVLIEYLKQNPSPTYRSLWTHMNDHWDDTMRVMRDSYRKARKKPPFGMPDYQYPQFSSMQPLDLDAEFTL</sequence>
<evidence type="ECO:0000313" key="7">
    <source>
        <dbReference type="Proteomes" id="UP000076871"/>
    </source>
</evidence>
<comment type="similarity">
    <text evidence="1">Belongs to the peptidase C14B family.</text>
</comment>
<organism evidence="6 7">
    <name type="scientific">Laetiporus sulphureus 93-53</name>
    <dbReference type="NCBI Taxonomy" id="1314785"/>
    <lineage>
        <taxon>Eukaryota</taxon>
        <taxon>Fungi</taxon>
        <taxon>Dikarya</taxon>
        <taxon>Basidiomycota</taxon>
        <taxon>Agaricomycotina</taxon>
        <taxon>Agaricomycetes</taxon>
        <taxon>Polyporales</taxon>
        <taxon>Laetiporus</taxon>
    </lineage>
</organism>
<dbReference type="InterPro" id="IPR029030">
    <property type="entry name" value="Caspase-like_dom_sf"/>
</dbReference>
<feature type="domain" description="Peptidase C14 caspase" evidence="5">
    <location>
        <begin position="19"/>
        <end position="196"/>
    </location>
</feature>
<feature type="region of interest" description="Disordered" evidence="4">
    <location>
        <begin position="370"/>
        <end position="390"/>
    </location>
</feature>
<evidence type="ECO:0000256" key="2">
    <source>
        <dbReference type="ARBA" id="ARBA00022703"/>
    </source>
</evidence>
<evidence type="ECO:0000256" key="3">
    <source>
        <dbReference type="ARBA" id="ARBA00022807"/>
    </source>
</evidence>
<evidence type="ECO:0000256" key="1">
    <source>
        <dbReference type="ARBA" id="ARBA00009005"/>
    </source>
</evidence>
<name>A0A165EHP8_9APHY</name>
<dbReference type="EMBL" id="KV427621">
    <property type="protein sequence ID" value="KZT07071.1"/>
    <property type="molecule type" value="Genomic_DNA"/>
</dbReference>
<dbReference type="SUPFAM" id="SSF52129">
    <property type="entry name" value="Caspase-like"/>
    <property type="match status" value="1"/>
</dbReference>
<dbReference type="InterPro" id="IPR011600">
    <property type="entry name" value="Pept_C14_caspase"/>
</dbReference>
<dbReference type="Proteomes" id="UP000076871">
    <property type="component" value="Unassembled WGS sequence"/>
</dbReference>
<feature type="domain" description="Peptidase C14 caspase" evidence="5">
    <location>
        <begin position="507"/>
        <end position="591"/>
    </location>
</feature>
<dbReference type="GO" id="GO:0006915">
    <property type="term" value="P:apoptotic process"/>
    <property type="evidence" value="ECO:0007669"/>
    <property type="project" value="UniProtKB-KW"/>
</dbReference>
<dbReference type="InterPro" id="IPR050452">
    <property type="entry name" value="Metacaspase"/>
</dbReference>
<keyword evidence="2" id="KW-0053">Apoptosis</keyword>
<dbReference type="GeneID" id="63829537"/>
<dbReference type="RefSeq" id="XP_040764811.1">
    <property type="nucleotide sequence ID" value="XM_040912509.1"/>
</dbReference>
<accession>A0A165EHP8</accession>
<keyword evidence="7" id="KW-1185">Reference proteome</keyword>
<dbReference type="GO" id="GO:0006508">
    <property type="term" value="P:proteolysis"/>
    <property type="evidence" value="ECO:0007669"/>
    <property type="project" value="InterPro"/>
</dbReference>
<protein>
    <submittedName>
        <fullName evidence="6">Peptidase C14</fullName>
    </submittedName>
</protein>
<dbReference type="GO" id="GO:0005737">
    <property type="term" value="C:cytoplasm"/>
    <property type="evidence" value="ECO:0007669"/>
    <property type="project" value="TreeGrafter"/>
</dbReference>
<dbReference type="InParanoid" id="A0A165EHP8"/>